<name>A0A8E6ETF3_9BACT</name>
<dbReference type="AlphaFoldDB" id="A0A8E6ETF3"/>
<reference evidence="3" key="1">
    <citation type="submission" date="2021-05" db="EMBL/GenBank/DDBJ databases">
        <title>Complete genome sequence of the cellulolytic planctomycete Telmatocola sphagniphila SP2T and characterization of the first cellulase from planctomycetes.</title>
        <authorList>
            <person name="Rakitin A.L."/>
            <person name="Beletsky A.V."/>
            <person name="Naumoff D.G."/>
            <person name="Kulichevskaya I.S."/>
            <person name="Mardanov A.V."/>
            <person name="Ravin N.V."/>
            <person name="Dedysh S.N."/>
        </authorList>
    </citation>
    <scope>NUCLEOTIDE SEQUENCE</scope>
    <source>
        <strain evidence="3">SP2T</strain>
    </source>
</reference>
<organism evidence="3 4">
    <name type="scientific">Telmatocola sphagniphila</name>
    <dbReference type="NCBI Taxonomy" id="1123043"/>
    <lineage>
        <taxon>Bacteria</taxon>
        <taxon>Pseudomonadati</taxon>
        <taxon>Planctomycetota</taxon>
        <taxon>Planctomycetia</taxon>
        <taxon>Gemmatales</taxon>
        <taxon>Gemmataceae</taxon>
    </lineage>
</organism>
<feature type="region of interest" description="Disordered" evidence="1">
    <location>
        <begin position="82"/>
        <end position="102"/>
    </location>
</feature>
<keyword evidence="2" id="KW-0732">Signal</keyword>
<evidence type="ECO:0000256" key="1">
    <source>
        <dbReference type="SAM" id="MobiDB-lite"/>
    </source>
</evidence>
<feature type="signal peptide" evidence="2">
    <location>
        <begin position="1"/>
        <end position="25"/>
    </location>
</feature>
<dbReference type="EMBL" id="CP074694">
    <property type="protein sequence ID" value="QVL29857.1"/>
    <property type="molecule type" value="Genomic_DNA"/>
</dbReference>
<evidence type="ECO:0008006" key="5">
    <source>
        <dbReference type="Google" id="ProtNLM"/>
    </source>
</evidence>
<keyword evidence="4" id="KW-1185">Reference proteome</keyword>
<feature type="chain" id="PRO_5034936576" description="Lipoprotein" evidence="2">
    <location>
        <begin position="26"/>
        <end position="301"/>
    </location>
</feature>
<dbReference type="PROSITE" id="PS51257">
    <property type="entry name" value="PROKAR_LIPOPROTEIN"/>
    <property type="match status" value="1"/>
</dbReference>
<gene>
    <name evidence="3" type="ORF">KIH39_13355</name>
</gene>
<dbReference type="RefSeq" id="WP_213493739.1">
    <property type="nucleotide sequence ID" value="NZ_CP074694.1"/>
</dbReference>
<evidence type="ECO:0000313" key="4">
    <source>
        <dbReference type="Proteomes" id="UP000676194"/>
    </source>
</evidence>
<proteinExistence type="predicted"/>
<evidence type="ECO:0000256" key="2">
    <source>
        <dbReference type="SAM" id="SignalP"/>
    </source>
</evidence>
<protein>
    <recommendedName>
        <fullName evidence="5">Lipoprotein</fullName>
    </recommendedName>
</protein>
<evidence type="ECO:0000313" key="3">
    <source>
        <dbReference type="EMBL" id="QVL29857.1"/>
    </source>
</evidence>
<dbReference type="KEGG" id="tsph:KIH39_13355"/>
<dbReference type="Proteomes" id="UP000676194">
    <property type="component" value="Chromosome"/>
</dbReference>
<sequence>MRISIQSRISLASVALLWLVGCAHQQSSCTSCQTANKVASSTKASPCTSCANNTATSASVPVWNVVRDNQGGKNSFVAVSTETSAPAKAPTASPATTSTVKKEPAPLTSAVINVPLLPVPDQSKQSVSLKVAVTPSPYNQAPAASIPAETVSLNMDLKIPEQKIDVKSEAKAPSLEEPKVLTPVNPNLKPGIREIVRENVQKTYAHGDDYTWVMGELEYLNAKKVWRVRYARYDQDDKFGGCFTIVGCEEKLQRFVNGDMVKIEGFVVDAETQSIAPEYKVTEIVPLVTREVVDVKVEEKK</sequence>
<accession>A0A8E6ETF3</accession>
<feature type="compositionally biased region" description="Low complexity" evidence="1">
    <location>
        <begin position="83"/>
        <end position="99"/>
    </location>
</feature>